<dbReference type="Gene3D" id="3.40.190.290">
    <property type="match status" value="1"/>
</dbReference>
<evidence type="ECO:0000313" key="7">
    <source>
        <dbReference type="Proteomes" id="UP000389128"/>
    </source>
</evidence>
<reference evidence="6 7" key="1">
    <citation type="submission" date="2019-01" db="EMBL/GenBank/DDBJ databases">
        <title>Zoogloea oleivorans genome sequencing and assembly.</title>
        <authorList>
            <person name="Tancsics A."/>
            <person name="Farkas M."/>
            <person name="Kriszt B."/>
            <person name="Maroti G."/>
            <person name="Horvath B."/>
        </authorList>
    </citation>
    <scope>NUCLEOTIDE SEQUENCE [LARGE SCALE GENOMIC DNA]</scope>
    <source>
        <strain evidence="6 7">Buc</strain>
    </source>
</reference>
<dbReference type="SUPFAM" id="SSF46785">
    <property type="entry name" value="Winged helix' DNA-binding domain"/>
    <property type="match status" value="1"/>
</dbReference>
<dbReference type="CDD" id="cd08422">
    <property type="entry name" value="PBP2_CrgA_like"/>
    <property type="match status" value="1"/>
</dbReference>
<name>A0A6C2D496_9RHOO</name>
<dbReference type="FunFam" id="3.40.190.290:FF:000001">
    <property type="entry name" value="Transcriptional regulator, LysR family"/>
    <property type="match status" value="1"/>
</dbReference>
<dbReference type="Proteomes" id="UP000389128">
    <property type="component" value="Unassembled WGS sequence"/>
</dbReference>
<keyword evidence="3" id="KW-0238">DNA-binding</keyword>
<dbReference type="InterPro" id="IPR036390">
    <property type="entry name" value="WH_DNA-bd_sf"/>
</dbReference>
<keyword evidence="7" id="KW-1185">Reference proteome</keyword>
<dbReference type="Pfam" id="PF03466">
    <property type="entry name" value="LysR_substrate"/>
    <property type="match status" value="1"/>
</dbReference>
<keyword evidence="2" id="KW-0805">Transcription regulation</keyword>
<dbReference type="PROSITE" id="PS50931">
    <property type="entry name" value="HTH_LYSR"/>
    <property type="match status" value="1"/>
</dbReference>
<comment type="similarity">
    <text evidence="1">Belongs to the LysR transcriptional regulatory family.</text>
</comment>
<dbReference type="EMBL" id="SDKK01000004">
    <property type="protein sequence ID" value="TYC60796.1"/>
    <property type="molecule type" value="Genomic_DNA"/>
</dbReference>
<organism evidence="6 7">
    <name type="scientific">Zoogloea oleivorans</name>
    <dbReference type="NCBI Taxonomy" id="1552750"/>
    <lineage>
        <taxon>Bacteria</taxon>
        <taxon>Pseudomonadati</taxon>
        <taxon>Pseudomonadota</taxon>
        <taxon>Betaproteobacteria</taxon>
        <taxon>Rhodocyclales</taxon>
        <taxon>Zoogloeaceae</taxon>
        <taxon>Zoogloea</taxon>
    </lineage>
</organism>
<evidence type="ECO:0000313" key="6">
    <source>
        <dbReference type="EMBL" id="TYC60796.1"/>
    </source>
</evidence>
<dbReference type="InterPro" id="IPR036388">
    <property type="entry name" value="WH-like_DNA-bd_sf"/>
</dbReference>
<dbReference type="PANTHER" id="PTHR30537:SF21">
    <property type="entry name" value="HTH-TYPE TRANSCRIPTIONAL REGULATOR SINR-RELATED"/>
    <property type="match status" value="1"/>
</dbReference>
<dbReference type="InterPro" id="IPR000847">
    <property type="entry name" value="LysR_HTH_N"/>
</dbReference>
<accession>A0A6C2D496</accession>
<dbReference type="Pfam" id="PF00126">
    <property type="entry name" value="HTH_1"/>
    <property type="match status" value="1"/>
</dbReference>
<evidence type="ECO:0000256" key="3">
    <source>
        <dbReference type="ARBA" id="ARBA00023125"/>
    </source>
</evidence>
<evidence type="ECO:0000256" key="4">
    <source>
        <dbReference type="ARBA" id="ARBA00023163"/>
    </source>
</evidence>
<keyword evidence="4" id="KW-0804">Transcription</keyword>
<dbReference type="InterPro" id="IPR058163">
    <property type="entry name" value="LysR-type_TF_proteobact-type"/>
</dbReference>
<proteinExistence type="inferred from homology"/>
<dbReference type="PANTHER" id="PTHR30537">
    <property type="entry name" value="HTH-TYPE TRANSCRIPTIONAL REGULATOR"/>
    <property type="match status" value="1"/>
</dbReference>
<dbReference type="SUPFAM" id="SSF53850">
    <property type="entry name" value="Periplasmic binding protein-like II"/>
    <property type="match status" value="1"/>
</dbReference>
<dbReference type="GO" id="GO:0003700">
    <property type="term" value="F:DNA-binding transcription factor activity"/>
    <property type="evidence" value="ECO:0007669"/>
    <property type="project" value="InterPro"/>
</dbReference>
<dbReference type="RefSeq" id="WP_148577999.1">
    <property type="nucleotide sequence ID" value="NZ_SDKK01000004.1"/>
</dbReference>
<dbReference type="OrthoDB" id="9786526at2"/>
<comment type="caution">
    <text evidence="6">The sequence shown here is derived from an EMBL/GenBank/DDBJ whole genome shotgun (WGS) entry which is preliminary data.</text>
</comment>
<dbReference type="AlphaFoldDB" id="A0A6C2D496"/>
<evidence type="ECO:0000256" key="2">
    <source>
        <dbReference type="ARBA" id="ARBA00023015"/>
    </source>
</evidence>
<dbReference type="Gene3D" id="1.10.10.10">
    <property type="entry name" value="Winged helix-like DNA-binding domain superfamily/Winged helix DNA-binding domain"/>
    <property type="match status" value="1"/>
</dbReference>
<evidence type="ECO:0000256" key="1">
    <source>
        <dbReference type="ARBA" id="ARBA00009437"/>
    </source>
</evidence>
<sequence length="317" mass="35095">MIHFADVQLFIRVSELGNISAAGRTLGMSPAAASAALKRLEKRVDSQLFERSTRSLRLTQAGENFLGSCVQSQQVLEEGLAALKAGREQLSGEIHLGVPSDLGRDRLDTLLEPFRQRHPQLRLVMHLSDGLIDLYRNPIDLVLRYGLSQDSNLIGRKLCDNTRVLVASPDYLARHGQPGSVEELARRNCICFYRNGELFNRWRLFHQGQQREVTVSGDRAADDGALVRHWAVQGHGIAYKSRLDVEGDLQAGRLVDLFPDARGEPSPLYVAYPSRRYQPARIKVLLGYLEGVFGGGAISDKLRCGAGELSGTLLSNH</sequence>
<feature type="domain" description="HTH lysR-type" evidence="5">
    <location>
        <begin position="1"/>
        <end position="59"/>
    </location>
</feature>
<dbReference type="GO" id="GO:0006351">
    <property type="term" value="P:DNA-templated transcription"/>
    <property type="evidence" value="ECO:0007669"/>
    <property type="project" value="TreeGrafter"/>
</dbReference>
<protein>
    <submittedName>
        <fullName evidence="6">LysR family transcriptional regulator</fullName>
    </submittedName>
</protein>
<evidence type="ECO:0000259" key="5">
    <source>
        <dbReference type="PROSITE" id="PS50931"/>
    </source>
</evidence>
<dbReference type="InterPro" id="IPR005119">
    <property type="entry name" value="LysR_subst-bd"/>
</dbReference>
<gene>
    <name evidence="6" type="ORF">ETQ85_05195</name>
</gene>
<dbReference type="GO" id="GO:0043565">
    <property type="term" value="F:sequence-specific DNA binding"/>
    <property type="evidence" value="ECO:0007669"/>
    <property type="project" value="TreeGrafter"/>
</dbReference>